<comment type="caution">
    <text evidence="2">The sequence shown here is derived from an EMBL/GenBank/DDBJ whole genome shotgun (WGS) entry which is preliminary data.</text>
</comment>
<proteinExistence type="predicted"/>
<sequence length="371" mass="42300">MQDSLEQDRALVAETDAQIREIEAEISKLQVKEPLTALKDSISVLHASKNPAQQPLDSYKYPVLTLPNEILSEVFIHFLPTYPEPPPFLGNLSPTTLTHICHQWREIALTTPALWRAIDLRDFTAELAASLAPLWLERSGCLPLSIRTPDSEVYYYDDFPSIFGVLIPHRARWQQLDLRLDDPKHLEVLDGPLPLLRTLSVYLGHRRDNPLLLQTPLLRTVVLDDCGQPSLILPWSQLTSLTLRIIYPVECVSILREARNLVSCTLNGIWAAQPPNDRFADLTLPRLETLIFERNCDIWVDLLRLFITPALRSLEIREDLLDKTDPFASLNSFISKSGCTLNELRITRASVHTDVSYRDAFPSIPRVDRYL</sequence>
<reference evidence="2 3" key="1">
    <citation type="journal article" date="2024" name="J Genomics">
        <title>Draft genome sequencing and assembly of Favolaschia claudopus CIRM-BRFM 2984 isolated from oak limbs.</title>
        <authorList>
            <person name="Navarro D."/>
            <person name="Drula E."/>
            <person name="Chaduli D."/>
            <person name="Cazenave R."/>
            <person name="Ahrendt S."/>
            <person name="Wang J."/>
            <person name="Lipzen A."/>
            <person name="Daum C."/>
            <person name="Barry K."/>
            <person name="Grigoriev I.V."/>
            <person name="Favel A."/>
            <person name="Rosso M.N."/>
            <person name="Martin F."/>
        </authorList>
    </citation>
    <scope>NUCLEOTIDE SEQUENCE [LARGE SCALE GENOMIC DNA]</scope>
    <source>
        <strain evidence="2 3">CIRM-BRFM 2984</strain>
    </source>
</reference>
<keyword evidence="3" id="KW-1185">Reference proteome</keyword>
<dbReference type="AlphaFoldDB" id="A0AAW0DH92"/>
<accession>A0AAW0DH92</accession>
<dbReference type="Gene3D" id="1.20.1280.50">
    <property type="match status" value="1"/>
</dbReference>
<dbReference type="EMBL" id="JAWWNJ010000007">
    <property type="protein sequence ID" value="KAK7052180.1"/>
    <property type="molecule type" value="Genomic_DNA"/>
</dbReference>
<organism evidence="2 3">
    <name type="scientific">Favolaschia claudopus</name>
    <dbReference type="NCBI Taxonomy" id="2862362"/>
    <lineage>
        <taxon>Eukaryota</taxon>
        <taxon>Fungi</taxon>
        <taxon>Dikarya</taxon>
        <taxon>Basidiomycota</taxon>
        <taxon>Agaricomycotina</taxon>
        <taxon>Agaricomycetes</taxon>
        <taxon>Agaricomycetidae</taxon>
        <taxon>Agaricales</taxon>
        <taxon>Marasmiineae</taxon>
        <taxon>Mycenaceae</taxon>
        <taxon>Favolaschia</taxon>
    </lineage>
</organism>
<dbReference type="Proteomes" id="UP001362999">
    <property type="component" value="Unassembled WGS sequence"/>
</dbReference>
<keyword evidence="1" id="KW-0175">Coiled coil</keyword>
<feature type="coiled-coil region" evidence="1">
    <location>
        <begin position="5"/>
        <end position="32"/>
    </location>
</feature>
<evidence type="ECO:0000313" key="2">
    <source>
        <dbReference type="EMBL" id="KAK7052180.1"/>
    </source>
</evidence>
<evidence type="ECO:0000256" key="1">
    <source>
        <dbReference type="SAM" id="Coils"/>
    </source>
</evidence>
<name>A0AAW0DH92_9AGAR</name>
<gene>
    <name evidence="2" type="ORF">R3P38DRAFT_3255393</name>
</gene>
<protein>
    <submittedName>
        <fullName evidence="2">F-box domain-containing protein</fullName>
    </submittedName>
</protein>
<evidence type="ECO:0000313" key="3">
    <source>
        <dbReference type="Proteomes" id="UP001362999"/>
    </source>
</evidence>